<keyword evidence="1" id="KW-0812">Transmembrane</keyword>
<keyword evidence="1" id="KW-0472">Membrane</keyword>
<dbReference type="EMBL" id="WBJZ01000003">
    <property type="protein sequence ID" value="KAB1660301.1"/>
    <property type="molecule type" value="Genomic_DNA"/>
</dbReference>
<keyword evidence="3" id="KW-1185">Reference proteome</keyword>
<dbReference type="AlphaFoldDB" id="A0A7J5C091"/>
<protein>
    <submittedName>
        <fullName evidence="2">Uncharacterized protein</fullName>
    </submittedName>
</protein>
<name>A0A7J5C091_9MICO</name>
<proteinExistence type="predicted"/>
<feature type="transmembrane region" description="Helical" evidence="1">
    <location>
        <begin position="32"/>
        <end position="54"/>
    </location>
</feature>
<dbReference type="RefSeq" id="WP_158039401.1">
    <property type="nucleotide sequence ID" value="NZ_JACCFV010000001.1"/>
</dbReference>
<evidence type="ECO:0000313" key="2">
    <source>
        <dbReference type="EMBL" id="KAB1660301.1"/>
    </source>
</evidence>
<comment type="caution">
    <text evidence="2">The sequence shown here is derived from an EMBL/GenBank/DDBJ whole genome shotgun (WGS) entry which is preliminary data.</text>
</comment>
<accession>A0A7J5C091</accession>
<gene>
    <name evidence="2" type="ORF">F8O01_02940</name>
</gene>
<keyword evidence="1" id="KW-1133">Transmembrane helix</keyword>
<evidence type="ECO:0000313" key="3">
    <source>
        <dbReference type="Proteomes" id="UP000467240"/>
    </source>
</evidence>
<organism evidence="2 3">
    <name type="scientific">Pseudoclavibacter chungangensis</name>
    <dbReference type="NCBI Taxonomy" id="587635"/>
    <lineage>
        <taxon>Bacteria</taxon>
        <taxon>Bacillati</taxon>
        <taxon>Actinomycetota</taxon>
        <taxon>Actinomycetes</taxon>
        <taxon>Micrococcales</taxon>
        <taxon>Microbacteriaceae</taxon>
        <taxon>Pseudoclavibacter</taxon>
    </lineage>
</organism>
<sequence>MNRILNATAARVGVRLARLRDEGEAGAETTEWIFIVVGALVIGGVVIAAITAFVDGQIALLPGG</sequence>
<reference evidence="2 3" key="1">
    <citation type="submission" date="2019-09" db="EMBL/GenBank/DDBJ databases">
        <title>Phylogeny of genus Pseudoclavibacter and closely related genus.</title>
        <authorList>
            <person name="Li Y."/>
        </authorList>
    </citation>
    <scope>NUCLEOTIDE SEQUENCE [LARGE SCALE GENOMIC DNA]</scope>
    <source>
        <strain evidence="2 3">DSM 23821</strain>
    </source>
</reference>
<evidence type="ECO:0000256" key="1">
    <source>
        <dbReference type="SAM" id="Phobius"/>
    </source>
</evidence>
<dbReference type="Proteomes" id="UP000467240">
    <property type="component" value="Unassembled WGS sequence"/>
</dbReference>